<evidence type="ECO:0000313" key="2">
    <source>
        <dbReference type="EMBL" id="NDW03382.1"/>
    </source>
</evidence>
<gene>
    <name evidence="2" type="ORF">GTK09_02985</name>
</gene>
<proteinExistence type="predicted"/>
<dbReference type="EMBL" id="JAAAMG010000002">
    <property type="protein sequence ID" value="NDW03382.1"/>
    <property type="molecule type" value="Genomic_DNA"/>
</dbReference>
<keyword evidence="2" id="KW-0255">Endonuclease</keyword>
<keyword evidence="2" id="KW-0378">Hydrolase</keyword>
<protein>
    <submittedName>
        <fullName evidence="2">Uma2 family endonuclease</fullName>
    </submittedName>
</protein>
<dbReference type="Gene3D" id="3.90.1570.10">
    <property type="entry name" value="tt1808, chain A"/>
    <property type="match status" value="1"/>
</dbReference>
<dbReference type="Proteomes" id="UP000469011">
    <property type="component" value="Unassembled WGS sequence"/>
</dbReference>
<dbReference type="InterPro" id="IPR012296">
    <property type="entry name" value="Nuclease_put_TT1808"/>
</dbReference>
<evidence type="ECO:0000259" key="1">
    <source>
        <dbReference type="Pfam" id="PF05685"/>
    </source>
</evidence>
<dbReference type="SUPFAM" id="SSF52980">
    <property type="entry name" value="Restriction endonuclease-like"/>
    <property type="match status" value="1"/>
</dbReference>
<dbReference type="GO" id="GO:0004519">
    <property type="term" value="F:endonuclease activity"/>
    <property type="evidence" value="ECO:0007669"/>
    <property type="project" value="UniProtKB-KW"/>
</dbReference>
<dbReference type="PANTHER" id="PTHR34107:SF4">
    <property type="entry name" value="SLL1222 PROTEIN"/>
    <property type="match status" value="1"/>
</dbReference>
<evidence type="ECO:0000313" key="3">
    <source>
        <dbReference type="Proteomes" id="UP000469011"/>
    </source>
</evidence>
<keyword evidence="2" id="KW-0540">Nuclease</keyword>
<comment type="caution">
    <text evidence="2">The sequence shown here is derived from an EMBL/GenBank/DDBJ whole genome shotgun (WGS) entry which is preliminary data.</text>
</comment>
<dbReference type="AlphaFoldDB" id="A0A6N9SYH2"/>
<dbReference type="CDD" id="cd06260">
    <property type="entry name" value="DUF820-like"/>
    <property type="match status" value="1"/>
</dbReference>
<reference evidence="2 3" key="1">
    <citation type="submission" date="2020-01" db="EMBL/GenBank/DDBJ databases">
        <title>Jiella pacifica sp. nov.</title>
        <authorList>
            <person name="Xue Z."/>
            <person name="Zhu S."/>
            <person name="Chen J."/>
            <person name="Yang J."/>
        </authorList>
    </citation>
    <scope>NUCLEOTIDE SEQUENCE [LARGE SCALE GENOMIC DNA]</scope>
    <source>
        <strain evidence="2 3">40Bstr34</strain>
    </source>
</reference>
<dbReference type="PANTHER" id="PTHR34107">
    <property type="entry name" value="SLL0198 PROTEIN-RELATED"/>
    <property type="match status" value="1"/>
</dbReference>
<dbReference type="Pfam" id="PF05685">
    <property type="entry name" value="Uma2"/>
    <property type="match status" value="1"/>
</dbReference>
<organism evidence="2 3">
    <name type="scientific">Jiella pacifica</name>
    <dbReference type="NCBI Taxonomy" id="2696469"/>
    <lineage>
        <taxon>Bacteria</taxon>
        <taxon>Pseudomonadati</taxon>
        <taxon>Pseudomonadota</taxon>
        <taxon>Alphaproteobacteria</taxon>
        <taxon>Hyphomicrobiales</taxon>
        <taxon>Aurantimonadaceae</taxon>
        <taxon>Jiella</taxon>
    </lineage>
</organism>
<accession>A0A6N9SYH2</accession>
<feature type="domain" description="Putative restriction endonuclease" evidence="1">
    <location>
        <begin position="16"/>
        <end position="182"/>
    </location>
</feature>
<sequence>MSTVEQLSPAVRKPATYADLEAVHPHLVAEILDGELVTHPRPRLKHAVASSALGAELNDAFQRGRSGPGGWMILDEPELHLGPQVVVPDIAGWRLERFQALPDKAYAETPPDWVCEVVSPSTEIYDRSTKRRIYADAGVPFLWILDPRLEMLETFTLTGRQWLLDATLSGKDDVNAAPFEAITFPLTILWPLNPAPDTQNAQ</sequence>
<dbReference type="InterPro" id="IPR008538">
    <property type="entry name" value="Uma2"/>
</dbReference>
<keyword evidence="3" id="KW-1185">Reference proteome</keyword>
<name>A0A6N9SYH2_9HYPH</name>
<dbReference type="RefSeq" id="WP_163461027.1">
    <property type="nucleotide sequence ID" value="NZ_JAAAMG010000002.1"/>
</dbReference>
<dbReference type="InterPro" id="IPR011335">
    <property type="entry name" value="Restrct_endonuc-II-like"/>
</dbReference>